<dbReference type="CDD" id="cd00248">
    <property type="entry name" value="Mth938-like"/>
    <property type="match status" value="1"/>
</dbReference>
<dbReference type="Gene3D" id="3.40.1230.10">
    <property type="entry name" value="MTH938-like"/>
    <property type="match status" value="1"/>
</dbReference>
<dbReference type="SUPFAM" id="SSF64076">
    <property type="entry name" value="MTH938-like"/>
    <property type="match status" value="1"/>
</dbReference>
<dbReference type="RefSeq" id="WP_119840809.1">
    <property type="nucleotide sequence ID" value="NZ_CP060436.1"/>
</dbReference>
<evidence type="ECO:0008006" key="3">
    <source>
        <dbReference type="Google" id="ProtNLM"/>
    </source>
</evidence>
<sequence length="117" mass="12393">MHLVEINYDNARPIDGYGPGFFRVAGQVMTAPLIVTADDTAPWSGYEDSAALLALAGQVDVLFIGTGPTLTPLPKDLRDRLDDAGIGTEIMTSDAACRTFNVLLSEGRRVAAALLSV</sequence>
<dbReference type="Pfam" id="PF04430">
    <property type="entry name" value="DUF498"/>
    <property type="match status" value="1"/>
</dbReference>
<protein>
    <recommendedName>
        <fullName evidence="3">Mth938-like domain-containing protein</fullName>
    </recommendedName>
</protein>
<accession>A0A418SC48</accession>
<dbReference type="PANTHER" id="PTHR21192">
    <property type="entry name" value="NUCLEAR PROTEIN E3-3"/>
    <property type="match status" value="1"/>
</dbReference>
<dbReference type="AlphaFoldDB" id="A0A418SC48"/>
<name>A0A418SC48_9RHOB</name>
<dbReference type="InterPro" id="IPR007523">
    <property type="entry name" value="NDUFAF3/AAMDC"/>
</dbReference>
<dbReference type="EMBL" id="CP060436">
    <property type="protein sequence ID" value="QPM89970.1"/>
    <property type="molecule type" value="Genomic_DNA"/>
</dbReference>
<organism evidence="1 2">
    <name type="scientific">Pseudooceanicola algae</name>
    <dbReference type="NCBI Taxonomy" id="1537215"/>
    <lineage>
        <taxon>Bacteria</taxon>
        <taxon>Pseudomonadati</taxon>
        <taxon>Pseudomonadota</taxon>
        <taxon>Alphaproteobacteria</taxon>
        <taxon>Rhodobacterales</taxon>
        <taxon>Paracoccaceae</taxon>
        <taxon>Pseudooceanicola</taxon>
    </lineage>
</organism>
<dbReference type="OrthoDB" id="7351393at2"/>
<reference evidence="1 2" key="1">
    <citation type="submission" date="2020-08" db="EMBL/GenBank/DDBJ databases">
        <title>Genome sequence of Rhodobacteraceae bacterium Lw-13e.</title>
        <authorList>
            <person name="Poehlein A."/>
            <person name="Wolter L."/>
            <person name="Daniel R."/>
            <person name="Brinkhoff T."/>
        </authorList>
    </citation>
    <scope>NUCLEOTIDE SEQUENCE [LARGE SCALE GENOMIC DNA]</scope>
    <source>
        <strain evidence="1 2">Lw-13e</strain>
    </source>
</reference>
<keyword evidence="2" id="KW-1185">Reference proteome</keyword>
<gene>
    <name evidence="1" type="ORF">PSAL_012010</name>
</gene>
<dbReference type="Proteomes" id="UP000283786">
    <property type="component" value="Chromosome"/>
</dbReference>
<dbReference type="KEGG" id="palw:PSAL_012010"/>
<evidence type="ECO:0000313" key="2">
    <source>
        <dbReference type="Proteomes" id="UP000283786"/>
    </source>
</evidence>
<dbReference type="InterPro" id="IPR036748">
    <property type="entry name" value="MTH938-like_sf"/>
</dbReference>
<dbReference type="PANTHER" id="PTHR21192:SF2">
    <property type="entry name" value="NADH DEHYDROGENASE [UBIQUINONE] 1 ALPHA SUBCOMPLEX ASSEMBLY FACTOR 3"/>
    <property type="match status" value="1"/>
</dbReference>
<evidence type="ECO:0000313" key="1">
    <source>
        <dbReference type="EMBL" id="QPM89970.1"/>
    </source>
</evidence>
<proteinExistence type="predicted"/>